<evidence type="ECO:0000313" key="2">
    <source>
        <dbReference type="EMBL" id="EJC97483.1"/>
    </source>
</evidence>
<keyword evidence="3" id="KW-1185">Reference proteome</keyword>
<dbReference type="EMBL" id="JH718299">
    <property type="protein sequence ID" value="EJC97483.1"/>
    <property type="molecule type" value="Genomic_DNA"/>
</dbReference>
<dbReference type="Proteomes" id="UP000053630">
    <property type="component" value="Unassembled WGS sequence"/>
</dbReference>
<name>R7SFJ9_FOMME</name>
<dbReference type="GeneID" id="18675975"/>
<reference evidence="3" key="1">
    <citation type="journal article" date="2012" name="Science">
        <title>The Paleozoic origin of enzymatic lignin decomposition reconstructed from 31 fungal genomes.</title>
        <authorList>
            <person name="Floudas D."/>
            <person name="Binder M."/>
            <person name="Riley R."/>
            <person name="Barry K."/>
            <person name="Blanchette R.A."/>
            <person name="Henrissat B."/>
            <person name="Martinez A.T."/>
            <person name="Otillar R."/>
            <person name="Spatafora J.W."/>
            <person name="Yadav J.S."/>
            <person name="Aerts A."/>
            <person name="Benoit I."/>
            <person name="Boyd A."/>
            <person name="Carlson A."/>
            <person name="Copeland A."/>
            <person name="Coutinho P.M."/>
            <person name="de Vries R.P."/>
            <person name="Ferreira P."/>
            <person name="Findley K."/>
            <person name="Foster B."/>
            <person name="Gaskell J."/>
            <person name="Glotzer D."/>
            <person name="Gorecki P."/>
            <person name="Heitman J."/>
            <person name="Hesse C."/>
            <person name="Hori C."/>
            <person name="Igarashi K."/>
            <person name="Jurgens J.A."/>
            <person name="Kallen N."/>
            <person name="Kersten P."/>
            <person name="Kohler A."/>
            <person name="Kuees U."/>
            <person name="Kumar T.K.A."/>
            <person name="Kuo A."/>
            <person name="LaButti K."/>
            <person name="Larrondo L.F."/>
            <person name="Lindquist E."/>
            <person name="Ling A."/>
            <person name="Lombard V."/>
            <person name="Lucas S."/>
            <person name="Lundell T."/>
            <person name="Martin R."/>
            <person name="McLaughlin D.J."/>
            <person name="Morgenstern I."/>
            <person name="Morin E."/>
            <person name="Murat C."/>
            <person name="Nagy L.G."/>
            <person name="Nolan M."/>
            <person name="Ohm R.A."/>
            <person name="Patyshakuliyeva A."/>
            <person name="Rokas A."/>
            <person name="Ruiz-Duenas F.J."/>
            <person name="Sabat G."/>
            <person name="Salamov A."/>
            <person name="Samejima M."/>
            <person name="Schmutz J."/>
            <person name="Slot J.C."/>
            <person name="St John F."/>
            <person name="Stenlid J."/>
            <person name="Sun H."/>
            <person name="Sun S."/>
            <person name="Syed K."/>
            <person name="Tsang A."/>
            <person name="Wiebenga A."/>
            <person name="Young D."/>
            <person name="Pisabarro A."/>
            <person name="Eastwood D.C."/>
            <person name="Martin F."/>
            <person name="Cullen D."/>
            <person name="Grigoriev I.V."/>
            <person name="Hibbett D.S."/>
        </authorList>
    </citation>
    <scope>NUCLEOTIDE SEQUENCE [LARGE SCALE GENOMIC DNA]</scope>
    <source>
        <strain evidence="3">MF3/22</strain>
    </source>
</reference>
<feature type="region of interest" description="Disordered" evidence="1">
    <location>
        <begin position="39"/>
        <end position="72"/>
    </location>
</feature>
<protein>
    <submittedName>
        <fullName evidence="2">Uncharacterized protein</fullName>
    </submittedName>
</protein>
<dbReference type="RefSeq" id="XP_007272253.1">
    <property type="nucleotide sequence ID" value="XM_007272191.1"/>
</dbReference>
<dbReference type="KEGG" id="fme:FOMMEDRAFT_163128"/>
<sequence length="131" mass="14816">MVTQGTEFKIRRDRESCTTAQQVTKVCRIPIHAELSSSMQSASAGVGPVKDKNEVGSPLNSRTEDYLESSMGFTEKPKDAKRWMFTRNIANTPSLSVFNGTQRMQPKSIEDWFGQRKRVTSERLDSWAIRG</sequence>
<evidence type="ECO:0000256" key="1">
    <source>
        <dbReference type="SAM" id="MobiDB-lite"/>
    </source>
</evidence>
<accession>R7SFJ9</accession>
<gene>
    <name evidence="2" type="ORF">FOMMEDRAFT_163128</name>
</gene>
<dbReference type="AlphaFoldDB" id="R7SFJ9"/>
<organism evidence="2 3">
    <name type="scientific">Fomitiporia mediterranea (strain MF3/22)</name>
    <name type="common">Grapevine white-rot fungus</name>
    <dbReference type="NCBI Taxonomy" id="694068"/>
    <lineage>
        <taxon>Eukaryota</taxon>
        <taxon>Fungi</taxon>
        <taxon>Dikarya</taxon>
        <taxon>Basidiomycota</taxon>
        <taxon>Agaricomycotina</taxon>
        <taxon>Agaricomycetes</taxon>
        <taxon>Hymenochaetales</taxon>
        <taxon>Hymenochaetaceae</taxon>
        <taxon>Fomitiporia</taxon>
    </lineage>
</organism>
<evidence type="ECO:0000313" key="3">
    <source>
        <dbReference type="Proteomes" id="UP000053630"/>
    </source>
</evidence>
<proteinExistence type="predicted"/>